<dbReference type="AlphaFoldDB" id="A0A369QH73"/>
<dbReference type="Gene3D" id="3.40.50.1820">
    <property type="entry name" value="alpha/beta hydrolase"/>
    <property type="match status" value="1"/>
</dbReference>
<comment type="similarity">
    <text evidence="1">Belongs to the AB hydrolase superfamily.</text>
</comment>
<dbReference type="Proteomes" id="UP000253919">
    <property type="component" value="Unassembled WGS sequence"/>
</dbReference>
<dbReference type="PANTHER" id="PTHR43039">
    <property type="entry name" value="ESTERASE-RELATED"/>
    <property type="match status" value="1"/>
</dbReference>
<protein>
    <submittedName>
        <fullName evidence="2">Sigma factor SigB regulation protein RsbQ</fullName>
    </submittedName>
</protein>
<evidence type="ECO:0000313" key="2">
    <source>
        <dbReference type="EMBL" id="RDC63782.1"/>
    </source>
</evidence>
<evidence type="ECO:0000313" key="3">
    <source>
        <dbReference type="Proteomes" id="UP000253919"/>
    </source>
</evidence>
<comment type="caution">
    <text evidence="2">The sequence shown here is derived from an EMBL/GenBank/DDBJ whole genome shotgun (WGS) entry which is preliminary data.</text>
</comment>
<dbReference type="OrthoDB" id="9780932at2"/>
<name>A0A369QH73_9BACT</name>
<reference evidence="2 3" key="1">
    <citation type="submission" date="2018-04" db="EMBL/GenBank/DDBJ databases">
        <title>Adhaeribacter sp. HMF7616 genome sequencing and assembly.</title>
        <authorList>
            <person name="Kang H."/>
            <person name="Kang J."/>
            <person name="Cha I."/>
            <person name="Kim H."/>
            <person name="Joh K."/>
        </authorList>
    </citation>
    <scope>NUCLEOTIDE SEQUENCE [LARGE SCALE GENOMIC DNA]</scope>
    <source>
        <strain evidence="2 3">HMF7616</strain>
    </source>
</reference>
<dbReference type="SUPFAM" id="SSF53474">
    <property type="entry name" value="alpha/beta-Hydrolases"/>
    <property type="match status" value="1"/>
</dbReference>
<dbReference type="InterPro" id="IPR029058">
    <property type="entry name" value="AB_hydrolase_fold"/>
</dbReference>
<gene>
    <name evidence="2" type="ORF">AHMF7616_02391</name>
</gene>
<keyword evidence="3" id="KW-1185">Reference proteome</keyword>
<proteinExistence type="inferred from homology"/>
<accession>A0A369QH73</accession>
<dbReference type="EMBL" id="QASA01000001">
    <property type="protein sequence ID" value="RDC63782.1"/>
    <property type="molecule type" value="Genomic_DNA"/>
</dbReference>
<sequence length="124" mass="13944">MLYFMKTDYTNGSITFAQFILGSSPNPSHAEEMANSFCNTNPEIAQHFAQVSFLADNRLDLLNLKTKTYILQCSEDMIAPEEVGLYMNQVITNSTFIKLQATGHCPNLRAPIETIEVIEAYLDD</sequence>
<evidence type="ECO:0000256" key="1">
    <source>
        <dbReference type="ARBA" id="ARBA00008645"/>
    </source>
</evidence>
<organism evidence="2 3">
    <name type="scientific">Adhaeribacter pallidiroseus</name>
    <dbReference type="NCBI Taxonomy" id="2072847"/>
    <lineage>
        <taxon>Bacteria</taxon>
        <taxon>Pseudomonadati</taxon>
        <taxon>Bacteroidota</taxon>
        <taxon>Cytophagia</taxon>
        <taxon>Cytophagales</taxon>
        <taxon>Hymenobacteraceae</taxon>
        <taxon>Adhaeribacter</taxon>
    </lineage>
</organism>